<feature type="domain" description="EGF-like" evidence="13">
    <location>
        <begin position="80"/>
        <end position="118"/>
    </location>
</feature>
<feature type="domain" description="EGF-like" evidence="13">
    <location>
        <begin position="129"/>
        <end position="170"/>
    </location>
</feature>
<dbReference type="SUPFAM" id="SSF57184">
    <property type="entry name" value="Growth factor receptor domain"/>
    <property type="match status" value="1"/>
</dbReference>
<evidence type="ECO:0008006" key="18">
    <source>
        <dbReference type="Google" id="ProtNLM"/>
    </source>
</evidence>
<evidence type="ECO:0000256" key="6">
    <source>
        <dbReference type="ARBA" id="ARBA00022737"/>
    </source>
</evidence>
<dbReference type="InterPro" id="IPR000742">
    <property type="entry name" value="EGF"/>
</dbReference>
<feature type="transmembrane region" description="Helical" evidence="11">
    <location>
        <begin position="366"/>
        <end position="389"/>
    </location>
</feature>
<evidence type="ECO:0000256" key="10">
    <source>
        <dbReference type="PROSITE-ProRule" id="PRU00076"/>
    </source>
</evidence>
<dbReference type="PROSITE" id="PS01187">
    <property type="entry name" value="EGF_CA"/>
    <property type="match status" value="1"/>
</dbReference>
<dbReference type="InterPro" id="IPR018097">
    <property type="entry name" value="EGF_Ca-bd_CS"/>
</dbReference>
<dbReference type="SMART" id="SM00179">
    <property type="entry name" value="EGF_CA"/>
    <property type="match status" value="3"/>
</dbReference>
<dbReference type="SMART" id="SM00181">
    <property type="entry name" value="EGF"/>
    <property type="match status" value="3"/>
</dbReference>
<dbReference type="InterPro" id="IPR049883">
    <property type="entry name" value="NOTCH1_EGF-like"/>
</dbReference>
<dbReference type="InterPro" id="IPR017981">
    <property type="entry name" value="GPCR_2-like_7TM"/>
</dbReference>
<proteinExistence type="predicted"/>
<keyword evidence="17" id="KW-1185">Reference proteome</keyword>
<evidence type="ECO:0000256" key="12">
    <source>
        <dbReference type="SAM" id="SignalP"/>
    </source>
</evidence>
<dbReference type="AlphaFoldDB" id="A0A3P8NK62"/>
<feature type="transmembrane region" description="Helical" evidence="11">
    <location>
        <begin position="514"/>
        <end position="534"/>
    </location>
</feature>
<dbReference type="PROSITE" id="PS50026">
    <property type="entry name" value="EGF_3"/>
    <property type="match status" value="3"/>
</dbReference>
<accession>A0A3P8NK62</accession>
<evidence type="ECO:0000256" key="2">
    <source>
        <dbReference type="ARBA" id="ARBA00022475"/>
    </source>
</evidence>
<reference evidence="17" key="2">
    <citation type="submission" date="2023-03" db="EMBL/GenBank/DDBJ databases">
        <authorList>
            <consortium name="Wellcome Sanger Institute Data Sharing"/>
        </authorList>
    </citation>
    <scope>NUCLEOTIDE SEQUENCE [LARGE SCALE GENOMIC DNA]</scope>
</reference>
<feature type="chain" id="PRO_5044195553" description="Adhesion G protein-coupled receptor E8" evidence="12">
    <location>
        <begin position="22"/>
        <end position="649"/>
    </location>
</feature>
<evidence type="ECO:0000256" key="7">
    <source>
        <dbReference type="ARBA" id="ARBA00022989"/>
    </source>
</evidence>
<dbReference type="InterPro" id="IPR000832">
    <property type="entry name" value="GPCR_2_secretin-like"/>
</dbReference>
<dbReference type="InterPro" id="IPR000152">
    <property type="entry name" value="EGF-type_Asp/Asn_hydroxyl_site"/>
</dbReference>
<keyword evidence="6" id="KW-0677">Repeat</keyword>
<evidence type="ECO:0000256" key="3">
    <source>
        <dbReference type="ARBA" id="ARBA00022536"/>
    </source>
</evidence>
<dbReference type="GO" id="GO:0030855">
    <property type="term" value="P:epithelial cell differentiation"/>
    <property type="evidence" value="ECO:0007669"/>
    <property type="project" value="UniProtKB-ARBA"/>
</dbReference>
<dbReference type="OMA" id="CGPDAEC"/>
<dbReference type="InterPro" id="IPR000203">
    <property type="entry name" value="GPS"/>
</dbReference>
<organism evidence="16 17">
    <name type="scientific">Astatotilapia calliptera</name>
    <name type="common">Eastern happy</name>
    <name type="synonym">Chromis callipterus</name>
    <dbReference type="NCBI Taxonomy" id="8154"/>
    <lineage>
        <taxon>Eukaryota</taxon>
        <taxon>Metazoa</taxon>
        <taxon>Chordata</taxon>
        <taxon>Craniata</taxon>
        <taxon>Vertebrata</taxon>
        <taxon>Euteleostomi</taxon>
        <taxon>Actinopterygii</taxon>
        <taxon>Neopterygii</taxon>
        <taxon>Teleostei</taxon>
        <taxon>Neoteleostei</taxon>
        <taxon>Acanthomorphata</taxon>
        <taxon>Ovalentaria</taxon>
        <taxon>Cichlomorphae</taxon>
        <taxon>Cichliformes</taxon>
        <taxon>Cichlidae</taxon>
        <taxon>African cichlids</taxon>
        <taxon>Pseudocrenilabrinae</taxon>
        <taxon>Haplochromini</taxon>
        <taxon>Astatotilapia</taxon>
    </lineage>
</organism>
<reference evidence="16 17" key="1">
    <citation type="submission" date="2018-05" db="EMBL/GenBank/DDBJ databases">
        <authorList>
            <person name="Datahose"/>
        </authorList>
    </citation>
    <scope>NUCLEOTIDE SEQUENCE</scope>
</reference>
<evidence type="ECO:0000259" key="13">
    <source>
        <dbReference type="PROSITE" id="PS50026"/>
    </source>
</evidence>
<dbReference type="GO" id="GO:0004930">
    <property type="term" value="F:G protein-coupled receptor activity"/>
    <property type="evidence" value="ECO:0007669"/>
    <property type="project" value="InterPro"/>
</dbReference>
<reference evidence="16" key="3">
    <citation type="submission" date="2025-08" db="UniProtKB">
        <authorList>
            <consortium name="Ensembl"/>
        </authorList>
    </citation>
    <scope>IDENTIFICATION</scope>
</reference>
<feature type="domain" description="GAIN-B" evidence="14">
    <location>
        <begin position="209"/>
        <end position="367"/>
    </location>
</feature>
<reference evidence="16" key="4">
    <citation type="submission" date="2025-09" db="UniProtKB">
        <authorList>
            <consortium name="Ensembl"/>
        </authorList>
    </citation>
    <scope>IDENTIFICATION</scope>
</reference>
<evidence type="ECO:0000313" key="16">
    <source>
        <dbReference type="Ensembl" id="ENSACLP00000005190.2"/>
    </source>
</evidence>
<dbReference type="PRINTS" id="PR00249">
    <property type="entry name" value="GPCRSECRETIN"/>
</dbReference>
<dbReference type="PANTHER" id="PTHR12011">
    <property type="entry name" value="ADHESION G-PROTEIN COUPLED RECEPTOR"/>
    <property type="match status" value="1"/>
</dbReference>
<evidence type="ECO:0000256" key="9">
    <source>
        <dbReference type="ARBA" id="ARBA00023157"/>
    </source>
</evidence>
<feature type="domain" description="G-protein coupled receptors family 2 profile 2" evidence="15">
    <location>
        <begin position="364"/>
        <end position="604"/>
    </location>
</feature>
<dbReference type="GO" id="GO:0007166">
    <property type="term" value="P:cell surface receptor signaling pathway"/>
    <property type="evidence" value="ECO:0007669"/>
    <property type="project" value="InterPro"/>
</dbReference>
<keyword evidence="4 11" id="KW-0812">Transmembrane</keyword>
<dbReference type="PROSITE" id="PS50221">
    <property type="entry name" value="GAIN_B"/>
    <property type="match status" value="1"/>
</dbReference>
<evidence type="ECO:0000259" key="15">
    <source>
        <dbReference type="PROSITE" id="PS50261"/>
    </source>
</evidence>
<keyword evidence="2" id="KW-1003">Cell membrane</keyword>
<evidence type="ECO:0000256" key="11">
    <source>
        <dbReference type="SAM" id="Phobius"/>
    </source>
</evidence>
<dbReference type="PANTHER" id="PTHR12011:SF469">
    <property type="entry name" value="ADHESION G PROTEIN-COUPLED RECEPTOR E1-RELATED"/>
    <property type="match status" value="1"/>
</dbReference>
<dbReference type="GO" id="GO:0005886">
    <property type="term" value="C:plasma membrane"/>
    <property type="evidence" value="ECO:0007669"/>
    <property type="project" value="UniProtKB-SubCell"/>
</dbReference>
<dbReference type="GeneTree" id="ENSGT00940000163334"/>
<keyword evidence="8 11" id="KW-0472">Membrane</keyword>
<sequence>MPDLNLSGVLLLDFCAFHCLSITNTMLEHKDVHKCTWHKEHPRSQVDGRFCNCIIGSAAVCSEHSDKETEPFNDHHLVLNIDECQRTTGICGPNSNCKNTVGSYICTCLNGFSVADPTLPPGTSNGCTDIDECLANICGQYGSCTNTIGSYVCNCNEGFHIQSDATPVCQASIANPCNGMSRKTAPCFSLTALDIDEFSETPGLCGNQTVCTNAPGTFYCSCPDGFYPSTGVIWKAGITFCKSEQSSVSAAFLTLDGMESILSHQYFKTKNVTEMYSDVLTAIIPGINTTNLTEPVNFTIQHKEVPDNGMVTCVYWEAGEAKGGQNGETMRWSDEGCWVAYSHKNYTVCSCSHLSTFALIMQIGEWLNRICVIIGLFFLALAIFTFLLCSWNPKINNTARLHLCLNLFFSQLLLLWNDKYTDNKLACTVMAGLLHFFIVASFVWMLLEALQLHLLVRKLSQVKVIQRDGLPRPLLYLIGYGVPFVIVGVSALMYSGGYGRTEANVCWLSEKRNFKWALTGPVIAILAMNCYLFGATLWSLRPTLANIKSDISQLILFKILAQFVILGCTWILGLYQTNLFFQVAFIVLNSQQGTFLYIVHCVLNKEVDSLYQCFLTLFLHTVFSSAPRDLEKDKRKRIDVFFIREKKLS</sequence>
<protein>
    <recommendedName>
        <fullName evidence="18">Adhesion G protein-coupled receptor E8</fullName>
    </recommendedName>
</protein>
<name>A0A3P8NK62_ASTCA</name>
<dbReference type="InterPro" id="IPR057244">
    <property type="entry name" value="GAIN_B"/>
</dbReference>
<dbReference type="OrthoDB" id="1100386at2759"/>
<dbReference type="GO" id="GO:0005509">
    <property type="term" value="F:calcium ion binding"/>
    <property type="evidence" value="ECO:0007669"/>
    <property type="project" value="InterPro"/>
</dbReference>
<dbReference type="Pfam" id="PF01825">
    <property type="entry name" value="GPS"/>
    <property type="match status" value="1"/>
</dbReference>
<feature type="domain" description="EGF-like" evidence="13">
    <location>
        <begin position="194"/>
        <end position="232"/>
    </location>
</feature>
<dbReference type="InterPro" id="IPR001881">
    <property type="entry name" value="EGF-like_Ca-bd_dom"/>
</dbReference>
<dbReference type="Gene3D" id="2.10.25.10">
    <property type="entry name" value="Laminin"/>
    <property type="match status" value="3"/>
</dbReference>
<evidence type="ECO:0000256" key="8">
    <source>
        <dbReference type="ARBA" id="ARBA00023136"/>
    </source>
</evidence>
<comment type="subcellular location">
    <subcellularLocation>
        <location evidence="1">Cell membrane</location>
        <topology evidence="1">Multi-pass membrane protein</topology>
    </subcellularLocation>
</comment>
<dbReference type="Proteomes" id="UP000265100">
    <property type="component" value="Chromosome 4"/>
</dbReference>
<feature type="transmembrane region" description="Helical" evidence="11">
    <location>
        <begin position="474"/>
        <end position="494"/>
    </location>
</feature>
<dbReference type="Bgee" id="ENSACLG00000003488">
    <property type="expression patterns" value="Expressed in anal fin and 1 other cell type or tissue"/>
</dbReference>
<dbReference type="CDD" id="cd00054">
    <property type="entry name" value="EGF_CA"/>
    <property type="match status" value="3"/>
</dbReference>
<dbReference type="PROSITE" id="PS00010">
    <property type="entry name" value="ASX_HYDROXYL"/>
    <property type="match status" value="3"/>
</dbReference>
<dbReference type="FunFam" id="2.10.25.10:FF:000038">
    <property type="entry name" value="Fibrillin 2"/>
    <property type="match status" value="1"/>
</dbReference>
<dbReference type="Gene3D" id="1.20.1070.10">
    <property type="entry name" value="Rhodopsin 7-helix transmembrane proteins"/>
    <property type="match status" value="1"/>
</dbReference>
<dbReference type="Pfam" id="PF07645">
    <property type="entry name" value="EGF_CA"/>
    <property type="match status" value="3"/>
</dbReference>
<feature type="transmembrane region" description="Helical" evidence="11">
    <location>
        <begin position="429"/>
        <end position="454"/>
    </location>
</feature>
<dbReference type="SMART" id="SM00303">
    <property type="entry name" value="GPS"/>
    <property type="match status" value="1"/>
</dbReference>
<evidence type="ECO:0000259" key="14">
    <source>
        <dbReference type="PROSITE" id="PS50221"/>
    </source>
</evidence>
<dbReference type="Pfam" id="PF00002">
    <property type="entry name" value="7tm_2"/>
    <property type="match status" value="1"/>
</dbReference>
<evidence type="ECO:0000256" key="1">
    <source>
        <dbReference type="ARBA" id="ARBA00004651"/>
    </source>
</evidence>
<keyword evidence="9" id="KW-1015">Disulfide bond</keyword>
<dbReference type="GO" id="GO:0007189">
    <property type="term" value="P:adenylate cyclase-activating G protein-coupled receptor signaling pathway"/>
    <property type="evidence" value="ECO:0007669"/>
    <property type="project" value="TreeGrafter"/>
</dbReference>
<keyword evidence="3 10" id="KW-0245">EGF-like domain</keyword>
<keyword evidence="5 12" id="KW-0732">Signal</keyword>
<keyword evidence="7 11" id="KW-1133">Transmembrane helix</keyword>
<evidence type="ECO:0000256" key="4">
    <source>
        <dbReference type="ARBA" id="ARBA00022692"/>
    </source>
</evidence>
<feature type="signal peptide" evidence="12">
    <location>
        <begin position="1"/>
        <end position="21"/>
    </location>
</feature>
<dbReference type="PROSITE" id="PS50261">
    <property type="entry name" value="G_PROTEIN_RECEP_F2_4"/>
    <property type="match status" value="1"/>
</dbReference>
<feature type="transmembrane region" description="Helical" evidence="11">
    <location>
        <begin position="555"/>
        <end position="575"/>
    </location>
</feature>
<dbReference type="InterPro" id="IPR046338">
    <property type="entry name" value="GAIN_dom_sf"/>
</dbReference>
<evidence type="ECO:0000313" key="17">
    <source>
        <dbReference type="Proteomes" id="UP000265100"/>
    </source>
</evidence>
<dbReference type="Ensembl" id="ENSACLT00000005298.2">
    <property type="protein sequence ID" value="ENSACLP00000005190.2"/>
    <property type="gene ID" value="ENSACLG00000003488.2"/>
</dbReference>
<evidence type="ECO:0000256" key="5">
    <source>
        <dbReference type="ARBA" id="ARBA00022729"/>
    </source>
</evidence>
<dbReference type="InterPro" id="IPR009030">
    <property type="entry name" value="Growth_fac_rcpt_cys_sf"/>
</dbReference>
<comment type="caution">
    <text evidence="10">Lacks conserved residue(s) required for the propagation of feature annotation.</text>
</comment>
<dbReference type="Gene3D" id="2.60.220.50">
    <property type="match status" value="1"/>
</dbReference>